<dbReference type="Pfam" id="PF13827">
    <property type="entry name" value="DUF4189"/>
    <property type="match status" value="1"/>
</dbReference>
<keyword evidence="3" id="KW-1185">Reference proteome</keyword>
<organism evidence="2 3">
    <name type="scientific">Nocardia arthritidis</name>
    <dbReference type="NCBI Taxonomy" id="228602"/>
    <lineage>
        <taxon>Bacteria</taxon>
        <taxon>Bacillati</taxon>
        <taxon>Actinomycetota</taxon>
        <taxon>Actinomycetes</taxon>
        <taxon>Mycobacteriales</taxon>
        <taxon>Nocardiaceae</taxon>
        <taxon>Nocardia</taxon>
    </lineage>
</organism>
<dbReference type="KEGG" id="nah:F5544_23170"/>
<name>A0A6G9YGS3_9NOCA</name>
<gene>
    <name evidence="2" type="ORF">F5544_23170</name>
</gene>
<evidence type="ECO:0000313" key="2">
    <source>
        <dbReference type="EMBL" id="QIS12495.1"/>
    </source>
</evidence>
<evidence type="ECO:0000313" key="3">
    <source>
        <dbReference type="Proteomes" id="UP000503540"/>
    </source>
</evidence>
<proteinExistence type="predicted"/>
<reference evidence="2 3" key="1">
    <citation type="journal article" date="2019" name="ACS Chem. Biol.">
        <title>Identification and Mobilization of a Cryptic Antibiotic Biosynthesis Gene Locus from a Human-Pathogenic Nocardia Isolate.</title>
        <authorList>
            <person name="Herisse M."/>
            <person name="Ishida K."/>
            <person name="Porter J.L."/>
            <person name="Howden B."/>
            <person name="Hertweck C."/>
            <person name="Stinear T.P."/>
            <person name="Pidot S.J."/>
        </authorList>
    </citation>
    <scope>NUCLEOTIDE SEQUENCE [LARGE SCALE GENOMIC DNA]</scope>
    <source>
        <strain evidence="2 3">AUSMDU00012717</strain>
    </source>
</reference>
<accession>A0A6G9YGS3</accession>
<evidence type="ECO:0000259" key="1">
    <source>
        <dbReference type="Pfam" id="PF13827"/>
    </source>
</evidence>
<dbReference type="InterPro" id="IPR025240">
    <property type="entry name" value="DUF4189"/>
</dbReference>
<feature type="domain" description="DUF4189" evidence="1">
    <location>
        <begin position="242"/>
        <end position="335"/>
    </location>
</feature>
<protein>
    <submittedName>
        <fullName evidence="2">DUF4189 domain-containing protein</fullName>
    </submittedName>
</protein>
<dbReference type="Proteomes" id="UP000503540">
    <property type="component" value="Chromosome"/>
</dbReference>
<dbReference type="EMBL" id="CP046172">
    <property type="protein sequence ID" value="QIS12495.1"/>
    <property type="molecule type" value="Genomic_DNA"/>
</dbReference>
<sequence length="373" mass="39323">MGSAKQISEDVRADLVLGDLRVVGLLAREFHRLGKLFDALGELVDALGRQRAGELDGAPITDDHILVIHLDLRRMLLRRFGFHMVARNLLGAHRLYRLGGVAVRGGVVLPGLRGVQHRQLAHEGVQIHQLLLQEQQVGDGRVRDQGAAVDHHVGGGGAVRPILGGDNDFRAAEPPHPPACYGCRFWTIGDIAAMISGLVPFDSGVRYSMSLLGRCAVATVTPAMVALMVAGAGTAHAAGDLYGAIAVAYSYNHSAPFSHFTGVGEAVDYPTQEAANQAATQACRGERCGVIVLVHNECGAVAEYDAWAAWTNSVQPVYSWGKGATAAAAKQAAMDMGNQGLTAPSTAALFTVGLARIDKPLFVLDTICTANAG</sequence>
<dbReference type="AlphaFoldDB" id="A0A6G9YGS3"/>